<feature type="domain" description="C2H2-type" evidence="6">
    <location>
        <begin position="84"/>
        <end position="111"/>
    </location>
</feature>
<feature type="domain" description="C2H2-type" evidence="6">
    <location>
        <begin position="140"/>
        <end position="167"/>
    </location>
</feature>
<dbReference type="AlphaFoldDB" id="A0A1D2MKQ1"/>
<dbReference type="PANTHER" id="PTHR24409:SF434">
    <property type="entry name" value="FI01124P-RELATED"/>
    <property type="match status" value="1"/>
</dbReference>
<dbReference type="Gene3D" id="3.30.160.60">
    <property type="entry name" value="Classic Zinc Finger"/>
    <property type="match status" value="7"/>
</dbReference>
<keyword evidence="3 5" id="KW-0863">Zinc-finger</keyword>
<keyword evidence="2" id="KW-0677">Repeat</keyword>
<dbReference type="SUPFAM" id="SSF57667">
    <property type="entry name" value="beta-beta-alpha zinc fingers"/>
    <property type="match status" value="4"/>
</dbReference>
<dbReference type="PROSITE" id="PS50157">
    <property type="entry name" value="ZINC_FINGER_C2H2_2"/>
    <property type="match status" value="8"/>
</dbReference>
<sequence length="251" mass="29229">MGSQVKQVSAKRFPCLFCQKSFVARNLLEVHLNGHTREEPYNCHLCDKTYKSGTGLKQHCPASFQLTHEKNRHLAISHGIGVSVTCPICNKPMSGQYALEAHMRKHTQERPFKCSFCFKTYLNIGSLKRHEGFHTDVKPYICKICGISFTHWHLLETHKGEHNGKLHQCSECSSSFRERCNLLAHIRNVHKNERRFACIVCGKRFQTSSKLRRHTFTHSNEQPFKCDHCGERFKYQESFKSHLKRHSMEKL</sequence>
<keyword evidence="4" id="KW-0862">Zinc</keyword>
<dbReference type="InterPro" id="IPR013087">
    <property type="entry name" value="Znf_C2H2_type"/>
</dbReference>
<evidence type="ECO:0000259" key="6">
    <source>
        <dbReference type="PROSITE" id="PS50157"/>
    </source>
</evidence>
<keyword evidence="1" id="KW-0479">Metal-binding</keyword>
<dbReference type="GO" id="GO:0000981">
    <property type="term" value="F:DNA-binding transcription factor activity, RNA polymerase II-specific"/>
    <property type="evidence" value="ECO:0007669"/>
    <property type="project" value="TreeGrafter"/>
</dbReference>
<dbReference type="GO" id="GO:0000977">
    <property type="term" value="F:RNA polymerase II transcription regulatory region sequence-specific DNA binding"/>
    <property type="evidence" value="ECO:0007669"/>
    <property type="project" value="TreeGrafter"/>
</dbReference>
<dbReference type="GO" id="GO:0005634">
    <property type="term" value="C:nucleus"/>
    <property type="evidence" value="ECO:0007669"/>
    <property type="project" value="TreeGrafter"/>
</dbReference>
<dbReference type="OMA" id="RHEHVTT"/>
<dbReference type="OrthoDB" id="9411774at2759"/>
<dbReference type="Pfam" id="PF00096">
    <property type="entry name" value="zf-C2H2"/>
    <property type="match status" value="4"/>
</dbReference>
<feature type="domain" description="C2H2-type" evidence="6">
    <location>
        <begin position="224"/>
        <end position="251"/>
    </location>
</feature>
<dbReference type="Pfam" id="PF13912">
    <property type="entry name" value="zf-C2H2_6"/>
    <property type="match status" value="1"/>
</dbReference>
<evidence type="ECO:0000256" key="1">
    <source>
        <dbReference type="ARBA" id="ARBA00022723"/>
    </source>
</evidence>
<feature type="domain" description="C2H2-type" evidence="6">
    <location>
        <begin position="196"/>
        <end position="223"/>
    </location>
</feature>
<dbReference type="Proteomes" id="UP000094527">
    <property type="component" value="Unassembled WGS sequence"/>
</dbReference>
<evidence type="ECO:0000256" key="2">
    <source>
        <dbReference type="ARBA" id="ARBA00022737"/>
    </source>
</evidence>
<accession>A0A1D2MKQ1</accession>
<gene>
    <name evidence="7" type="ORF">Ocin01_13260</name>
</gene>
<dbReference type="InterPro" id="IPR036236">
    <property type="entry name" value="Znf_C2H2_sf"/>
</dbReference>
<dbReference type="PROSITE" id="PS00028">
    <property type="entry name" value="ZINC_FINGER_C2H2_1"/>
    <property type="match status" value="7"/>
</dbReference>
<evidence type="ECO:0000313" key="8">
    <source>
        <dbReference type="Proteomes" id="UP000094527"/>
    </source>
</evidence>
<evidence type="ECO:0000256" key="3">
    <source>
        <dbReference type="ARBA" id="ARBA00022771"/>
    </source>
</evidence>
<feature type="domain" description="C2H2-type" evidence="6">
    <location>
        <begin position="167"/>
        <end position="195"/>
    </location>
</feature>
<organism evidence="7 8">
    <name type="scientific">Orchesella cincta</name>
    <name type="common">Springtail</name>
    <name type="synonym">Podura cincta</name>
    <dbReference type="NCBI Taxonomy" id="48709"/>
    <lineage>
        <taxon>Eukaryota</taxon>
        <taxon>Metazoa</taxon>
        <taxon>Ecdysozoa</taxon>
        <taxon>Arthropoda</taxon>
        <taxon>Hexapoda</taxon>
        <taxon>Collembola</taxon>
        <taxon>Entomobryomorpha</taxon>
        <taxon>Entomobryoidea</taxon>
        <taxon>Orchesellidae</taxon>
        <taxon>Orchesellinae</taxon>
        <taxon>Orchesella</taxon>
    </lineage>
</organism>
<feature type="domain" description="C2H2-type" evidence="6">
    <location>
        <begin position="41"/>
        <end position="73"/>
    </location>
</feature>
<feature type="domain" description="C2H2-type" evidence="6">
    <location>
        <begin position="112"/>
        <end position="139"/>
    </location>
</feature>
<dbReference type="PANTHER" id="PTHR24409">
    <property type="entry name" value="ZINC FINGER PROTEIN 142"/>
    <property type="match status" value="1"/>
</dbReference>
<evidence type="ECO:0000256" key="4">
    <source>
        <dbReference type="ARBA" id="ARBA00022833"/>
    </source>
</evidence>
<feature type="domain" description="C2H2-type" evidence="6">
    <location>
        <begin position="13"/>
        <end position="40"/>
    </location>
</feature>
<proteinExistence type="predicted"/>
<dbReference type="GO" id="GO:0008270">
    <property type="term" value="F:zinc ion binding"/>
    <property type="evidence" value="ECO:0007669"/>
    <property type="project" value="UniProtKB-KW"/>
</dbReference>
<protein>
    <submittedName>
        <fullName evidence="7">Putative zinc finger protein</fullName>
    </submittedName>
</protein>
<keyword evidence="8" id="KW-1185">Reference proteome</keyword>
<dbReference type="FunFam" id="3.30.160.60:FF:001397">
    <property type="entry name" value="Datilografo, isoform A"/>
    <property type="match status" value="1"/>
</dbReference>
<name>A0A1D2MKQ1_ORCCI</name>
<comment type="caution">
    <text evidence="7">The sequence shown here is derived from an EMBL/GenBank/DDBJ whole genome shotgun (WGS) entry which is preliminary data.</text>
</comment>
<evidence type="ECO:0000313" key="7">
    <source>
        <dbReference type="EMBL" id="ODM93424.1"/>
    </source>
</evidence>
<reference evidence="7 8" key="1">
    <citation type="journal article" date="2016" name="Genome Biol. Evol.">
        <title>Gene Family Evolution Reflects Adaptation to Soil Environmental Stressors in the Genome of the Collembolan Orchesella cincta.</title>
        <authorList>
            <person name="Faddeeva-Vakhrusheva A."/>
            <person name="Derks M.F."/>
            <person name="Anvar S.Y."/>
            <person name="Agamennone V."/>
            <person name="Suring W."/>
            <person name="Smit S."/>
            <person name="van Straalen N.M."/>
            <person name="Roelofs D."/>
        </authorList>
    </citation>
    <scope>NUCLEOTIDE SEQUENCE [LARGE SCALE GENOMIC DNA]</scope>
    <source>
        <tissue evidence="7">Mixed pool</tissue>
    </source>
</reference>
<dbReference type="SMART" id="SM00355">
    <property type="entry name" value="ZnF_C2H2"/>
    <property type="match status" value="8"/>
</dbReference>
<dbReference type="EMBL" id="LJIJ01000996">
    <property type="protein sequence ID" value="ODM93424.1"/>
    <property type="molecule type" value="Genomic_DNA"/>
</dbReference>
<dbReference type="STRING" id="48709.A0A1D2MKQ1"/>
<evidence type="ECO:0000256" key="5">
    <source>
        <dbReference type="PROSITE-ProRule" id="PRU00042"/>
    </source>
</evidence>